<accession>A0A291W4F7</accession>
<sequence length="225" mass="24803">MSSRRSRRSVSYREATRHDTAAFMALIQHADPDAPSPFHSARLILGLPPQPPMSHHLDLCLVAEDHRGKLVGALLAGPPPWLIEHPGVRGSRLIPKLARRLTMIQGVAVDPQYRRRGIGRALIHHAEQRYQEHGWGLSTLIHDPSLKSFYRKLGYVSHPALLMQLPGTYPLVGQDFLNRLTALKPLSGDVTLADVPFAPAPVISGILPGSSVPDHAWFDGAALRY</sequence>
<dbReference type="KEGG" id="salf:SMD44_p10037"/>
<keyword evidence="2" id="KW-0012">Acyltransferase</keyword>
<dbReference type="AlphaFoldDB" id="A0A291W4F7"/>
<dbReference type="PANTHER" id="PTHR43877">
    <property type="entry name" value="AMINOALKYLPHOSPHONATE N-ACETYLTRANSFERASE-RELATED-RELATED"/>
    <property type="match status" value="1"/>
</dbReference>
<reference evidence="4 5" key="1">
    <citation type="submission" date="2017-10" db="EMBL/GenBank/DDBJ databases">
        <title>Streptomyces alboflavus Genome sequencing and assembly.</title>
        <authorList>
            <person name="Wang Y."/>
            <person name="Du B."/>
            <person name="Ding Y."/>
            <person name="Liu H."/>
            <person name="Hou Q."/>
            <person name="Liu K."/>
            <person name="Wang C."/>
            <person name="Yao L."/>
        </authorList>
    </citation>
    <scope>NUCLEOTIDE SEQUENCE [LARGE SCALE GENOMIC DNA]</scope>
    <source>
        <strain evidence="4 5">MDJK44</strain>
        <plasmid evidence="5">Plasmid pmdjk44.1</plasmid>
    </source>
</reference>
<proteinExistence type="predicted"/>
<organism evidence="4 5">
    <name type="scientific">Streptomyces alboflavus</name>
    <dbReference type="NCBI Taxonomy" id="67267"/>
    <lineage>
        <taxon>Bacteria</taxon>
        <taxon>Bacillati</taxon>
        <taxon>Actinomycetota</taxon>
        <taxon>Actinomycetes</taxon>
        <taxon>Kitasatosporales</taxon>
        <taxon>Streptomycetaceae</taxon>
        <taxon>Streptomyces</taxon>
    </lineage>
</organism>
<geneLocation type="plasmid" evidence="5">
    <name>pmdjk44.1</name>
</geneLocation>
<feature type="domain" description="N-acetyltransferase" evidence="3">
    <location>
        <begin position="10"/>
        <end position="183"/>
    </location>
</feature>
<keyword evidence="5" id="KW-1185">Reference proteome</keyword>
<evidence type="ECO:0000259" key="3">
    <source>
        <dbReference type="PROSITE" id="PS51186"/>
    </source>
</evidence>
<dbReference type="InterPro" id="IPR050832">
    <property type="entry name" value="Bact_Acetyltransf"/>
</dbReference>
<dbReference type="CDD" id="cd04301">
    <property type="entry name" value="NAT_SF"/>
    <property type="match status" value="1"/>
</dbReference>
<dbReference type="InterPro" id="IPR016181">
    <property type="entry name" value="Acyl_CoA_acyltransferase"/>
</dbReference>
<dbReference type="InterPro" id="IPR000182">
    <property type="entry name" value="GNAT_dom"/>
</dbReference>
<dbReference type="SUPFAM" id="SSF55729">
    <property type="entry name" value="Acyl-CoA N-acyltransferases (Nat)"/>
    <property type="match status" value="1"/>
</dbReference>
<dbReference type="GO" id="GO:0016747">
    <property type="term" value="F:acyltransferase activity, transferring groups other than amino-acyl groups"/>
    <property type="evidence" value="ECO:0007669"/>
    <property type="project" value="InterPro"/>
</dbReference>
<evidence type="ECO:0000313" key="5">
    <source>
        <dbReference type="Proteomes" id="UP000195880"/>
    </source>
</evidence>
<dbReference type="Gene3D" id="3.40.630.30">
    <property type="match status" value="1"/>
</dbReference>
<keyword evidence="4" id="KW-0614">Plasmid</keyword>
<name>A0A291W4F7_9ACTN</name>
<dbReference type="Pfam" id="PF00583">
    <property type="entry name" value="Acetyltransf_1"/>
    <property type="match status" value="1"/>
</dbReference>
<gene>
    <name evidence="4" type="ORF">SMD44_p10037</name>
</gene>
<evidence type="ECO:0000313" key="4">
    <source>
        <dbReference type="EMBL" id="ATM24536.1"/>
    </source>
</evidence>
<dbReference type="Proteomes" id="UP000195880">
    <property type="component" value="Plasmid pMDJK44.1"/>
</dbReference>
<dbReference type="PROSITE" id="PS51186">
    <property type="entry name" value="GNAT"/>
    <property type="match status" value="1"/>
</dbReference>
<dbReference type="EMBL" id="CP023976">
    <property type="protein sequence ID" value="ATM24536.1"/>
    <property type="molecule type" value="Genomic_DNA"/>
</dbReference>
<protein>
    <recommendedName>
        <fullName evidence="3">N-acetyltransferase domain-containing protein</fullName>
    </recommendedName>
</protein>
<evidence type="ECO:0000256" key="1">
    <source>
        <dbReference type="ARBA" id="ARBA00022679"/>
    </source>
</evidence>
<keyword evidence="1" id="KW-0808">Transferase</keyword>
<evidence type="ECO:0000256" key="2">
    <source>
        <dbReference type="ARBA" id="ARBA00023315"/>
    </source>
</evidence>